<sequence>MLNGVKLGKRLQTKFWILGSSLKK</sequence>
<dbReference type="EMBL" id="GGEC01060014">
    <property type="protein sequence ID" value="MBX40498.1"/>
    <property type="molecule type" value="Transcribed_RNA"/>
</dbReference>
<reference evidence="1" key="1">
    <citation type="submission" date="2018-02" db="EMBL/GenBank/DDBJ databases">
        <title>Rhizophora mucronata_Transcriptome.</title>
        <authorList>
            <person name="Meera S.P."/>
            <person name="Sreeshan A."/>
            <person name="Augustine A."/>
        </authorList>
    </citation>
    <scope>NUCLEOTIDE SEQUENCE</scope>
    <source>
        <tissue evidence="1">Leaf</tissue>
    </source>
</reference>
<name>A0A2P2NDF0_RHIMU</name>
<protein>
    <submittedName>
        <fullName evidence="1">Uncharacterized protein</fullName>
    </submittedName>
</protein>
<dbReference type="AlphaFoldDB" id="A0A2P2NDF0"/>
<proteinExistence type="predicted"/>
<evidence type="ECO:0000313" key="1">
    <source>
        <dbReference type="EMBL" id="MBX40498.1"/>
    </source>
</evidence>
<organism evidence="1">
    <name type="scientific">Rhizophora mucronata</name>
    <name type="common">Asiatic mangrove</name>
    <dbReference type="NCBI Taxonomy" id="61149"/>
    <lineage>
        <taxon>Eukaryota</taxon>
        <taxon>Viridiplantae</taxon>
        <taxon>Streptophyta</taxon>
        <taxon>Embryophyta</taxon>
        <taxon>Tracheophyta</taxon>
        <taxon>Spermatophyta</taxon>
        <taxon>Magnoliopsida</taxon>
        <taxon>eudicotyledons</taxon>
        <taxon>Gunneridae</taxon>
        <taxon>Pentapetalae</taxon>
        <taxon>rosids</taxon>
        <taxon>fabids</taxon>
        <taxon>Malpighiales</taxon>
        <taxon>Rhizophoraceae</taxon>
        <taxon>Rhizophora</taxon>
    </lineage>
</organism>
<accession>A0A2P2NDF0</accession>